<name>A0AAD5VH97_9AGAR</name>
<organism evidence="2 3">
    <name type="scientific">Leucocoprinus birnbaumii</name>
    <dbReference type="NCBI Taxonomy" id="56174"/>
    <lineage>
        <taxon>Eukaryota</taxon>
        <taxon>Fungi</taxon>
        <taxon>Dikarya</taxon>
        <taxon>Basidiomycota</taxon>
        <taxon>Agaricomycotina</taxon>
        <taxon>Agaricomycetes</taxon>
        <taxon>Agaricomycetidae</taxon>
        <taxon>Agaricales</taxon>
        <taxon>Agaricineae</taxon>
        <taxon>Agaricaceae</taxon>
        <taxon>Leucocoprinus</taxon>
    </lineage>
</organism>
<feature type="compositionally biased region" description="Polar residues" evidence="1">
    <location>
        <begin position="71"/>
        <end position="81"/>
    </location>
</feature>
<reference evidence="2" key="1">
    <citation type="submission" date="2022-07" db="EMBL/GenBank/DDBJ databases">
        <title>Genome Sequence of Leucocoprinus birnbaumii.</title>
        <authorList>
            <person name="Buettner E."/>
        </authorList>
    </citation>
    <scope>NUCLEOTIDE SEQUENCE</scope>
    <source>
        <strain evidence="2">VT141</strain>
    </source>
</reference>
<accession>A0AAD5VH97</accession>
<protein>
    <submittedName>
        <fullName evidence="2">Uncharacterized protein</fullName>
    </submittedName>
</protein>
<evidence type="ECO:0000313" key="2">
    <source>
        <dbReference type="EMBL" id="KAJ3559453.1"/>
    </source>
</evidence>
<keyword evidence="3" id="KW-1185">Reference proteome</keyword>
<proteinExistence type="predicted"/>
<dbReference type="EMBL" id="JANIEX010001306">
    <property type="protein sequence ID" value="KAJ3559453.1"/>
    <property type="molecule type" value="Genomic_DNA"/>
</dbReference>
<evidence type="ECO:0000256" key="1">
    <source>
        <dbReference type="SAM" id="MobiDB-lite"/>
    </source>
</evidence>
<gene>
    <name evidence="2" type="ORF">NP233_g11257</name>
</gene>
<sequence>MFPARQPSQQHCPRLLDFSTGSSYQATLTVSVQASDQLLVPYNNLDERSKKKGPIEDPNVTSASADHDSGLNDSSDEFTQA</sequence>
<dbReference type="Proteomes" id="UP001213000">
    <property type="component" value="Unassembled WGS sequence"/>
</dbReference>
<feature type="region of interest" description="Disordered" evidence="1">
    <location>
        <begin position="45"/>
        <end position="81"/>
    </location>
</feature>
<comment type="caution">
    <text evidence="2">The sequence shown here is derived from an EMBL/GenBank/DDBJ whole genome shotgun (WGS) entry which is preliminary data.</text>
</comment>
<evidence type="ECO:0000313" key="3">
    <source>
        <dbReference type="Proteomes" id="UP001213000"/>
    </source>
</evidence>
<feature type="compositionally biased region" description="Basic and acidic residues" evidence="1">
    <location>
        <begin position="45"/>
        <end position="55"/>
    </location>
</feature>
<dbReference type="AlphaFoldDB" id="A0AAD5VH97"/>